<dbReference type="Gene3D" id="3.40.50.300">
    <property type="entry name" value="P-loop containing nucleotide triphosphate hydrolases"/>
    <property type="match status" value="1"/>
</dbReference>
<evidence type="ECO:0000313" key="9">
    <source>
        <dbReference type="EMBL" id="KAH8987793.1"/>
    </source>
</evidence>
<name>A0AAD4LE37_9AGAM</name>
<evidence type="ECO:0000259" key="8">
    <source>
        <dbReference type="PROSITE" id="PS50162"/>
    </source>
</evidence>
<dbReference type="Pfam" id="PF08423">
    <property type="entry name" value="Rad51"/>
    <property type="match status" value="1"/>
</dbReference>
<dbReference type="InterPro" id="IPR027417">
    <property type="entry name" value="P-loop_NTPase"/>
</dbReference>
<accession>A0AAD4LE37</accession>
<dbReference type="GO" id="GO:0005657">
    <property type="term" value="C:replication fork"/>
    <property type="evidence" value="ECO:0007669"/>
    <property type="project" value="TreeGrafter"/>
</dbReference>
<evidence type="ECO:0000256" key="5">
    <source>
        <dbReference type="ARBA" id="ARBA00023204"/>
    </source>
</evidence>
<protein>
    <recommendedName>
        <fullName evidence="7">DNA repair protein RAD51 homolog 3</fullName>
    </recommendedName>
</protein>
<dbReference type="GO" id="GO:0140664">
    <property type="term" value="F:ATP-dependent DNA damage sensor activity"/>
    <property type="evidence" value="ECO:0007669"/>
    <property type="project" value="InterPro"/>
</dbReference>
<organism evidence="9 10">
    <name type="scientific">Lactarius akahatsu</name>
    <dbReference type="NCBI Taxonomy" id="416441"/>
    <lineage>
        <taxon>Eukaryota</taxon>
        <taxon>Fungi</taxon>
        <taxon>Dikarya</taxon>
        <taxon>Basidiomycota</taxon>
        <taxon>Agaricomycotina</taxon>
        <taxon>Agaricomycetes</taxon>
        <taxon>Russulales</taxon>
        <taxon>Russulaceae</taxon>
        <taxon>Lactarius</taxon>
    </lineage>
</organism>
<dbReference type="GO" id="GO:0033065">
    <property type="term" value="C:Rad51C-XRCC3 complex"/>
    <property type="evidence" value="ECO:0007669"/>
    <property type="project" value="TreeGrafter"/>
</dbReference>
<dbReference type="GO" id="GO:0000707">
    <property type="term" value="P:meiotic DNA recombinase assembly"/>
    <property type="evidence" value="ECO:0007669"/>
    <property type="project" value="TreeGrafter"/>
</dbReference>
<comment type="subcellular location">
    <subcellularLocation>
        <location evidence="1">Nucleus</location>
    </subcellularLocation>
</comment>
<dbReference type="GO" id="GO:0033063">
    <property type="term" value="C:Rad51B-Rad51C-Rad51D-XRCC2 complex"/>
    <property type="evidence" value="ECO:0007669"/>
    <property type="project" value="TreeGrafter"/>
</dbReference>
<dbReference type="PANTHER" id="PTHR46239">
    <property type="entry name" value="DNA REPAIR PROTEIN RAD51 HOMOLOG 3 RAD51C"/>
    <property type="match status" value="1"/>
</dbReference>
<dbReference type="InterPro" id="IPR020588">
    <property type="entry name" value="RecA_ATP-bd"/>
</dbReference>
<gene>
    <name evidence="9" type="ORF">EDB92DRAFT_1874142</name>
</gene>
<dbReference type="GO" id="GO:0000400">
    <property type="term" value="F:four-way junction DNA binding"/>
    <property type="evidence" value="ECO:0007669"/>
    <property type="project" value="TreeGrafter"/>
</dbReference>
<sequence>MNTVNSSLPLGRSAAELISIYKRFLSSCEPLDRLLGNGLPSGHILELSGPPGTAKESLVVKFVSNAVSSNDQVLFIDMQNMTSPASLHSEFCSRNLPDTTLDLVHYLNIFTLPTLLAFLHNLPSFLEGHRSIRLVVLNSIWFPFQTSPTLTQSRRATLFARVKQVLARLCSSLDISVVITNQMATKLLTLDGSPASFDTGSRAVLVPQLGGTYLPLNRTYRVLIVPETRTTGVLRLLSHPGFDSESRSVEVSFEMDGNVMGARKS</sequence>
<dbReference type="AlphaFoldDB" id="A0AAD4LE37"/>
<dbReference type="GO" id="GO:0007131">
    <property type="term" value="P:reciprocal meiotic recombination"/>
    <property type="evidence" value="ECO:0007669"/>
    <property type="project" value="TreeGrafter"/>
</dbReference>
<keyword evidence="3" id="KW-0227">DNA damage</keyword>
<evidence type="ECO:0000256" key="3">
    <source>
        <dbReference type="ARBA" id="ARBA00022763"/>
    </source>
</evidence>
<reference evidence="9" key="1">
    <citation type="submission" date="2022-01" db="EMBL/GenBank/DDBJ databases">
        <title>Comparative genomics reveals a dynamic genome evolution in the ectomycorrhizal milk-cap (Lactarius) mushrooms.</title>
        <authorList>
            <consortium name="DOE Joint Genome Institute"/>
            <person name="Lebreton A."/>
            <person name="Tang N."/>
            <person name="Kuo A."/>
            <person name="LaButti K."/>
            <person name="Drula E."/>
            <person name="Barry K."/>
            <person name="Clum A."/>
            <person name="Lipzen A."/>
            <person name="Mousain D."/>
            <person name="Ng V."/>
            <person name="Wang R."/>
            <person name="Wang X."/>
            <person name="Dai Y."/>
            <person name="Henrissat B."/>
            <person name="Grigoriev I.V."/>
            <person name="Guerin-Laguette A."/>
            <person name="Yu F."/>
            <person name="Martin F.M."/>
        </authorList>
    </citation>
    <scope>NUCLEOTIDE SEQUENCE</scope>
    <source>
        <strain evidence="9">QP</strain>
    </source>
</reference>
<evidence type="ECO:0000256" key="2">
    <source>
        <dbReference type="ARBA" id="ARBA00022741"/>
    </source>
</evidence>
<keyword evidence="5" id="KW-0234">DNA repair</keyword>
<evidence type="ECO:0000313" key="10">
    <source>
        <dbReference type="Proteomes" id="UP001201163"/>
    </source>
</evidence>
<dbReference type="InterPro" id="IPR013632">
    <property type="entry name" value="Rad51_C"/>
</dbReference>
<evidence type="ECO:0000256" key="6">
    <source>
        <dbReference type="ARBA" id="ARBA00023242"/>
    </source>
</evidence>
<dbReference type="GO" id="GO:0008821">
    <property type="term" value="F:crossover junction DNA endonuclease activity"/>
    <property type="evidence" value="ECO:0007669"/>
    <property type="project" value="TreeGrafter"/>
</dbReference>
<dbReference type="EMBL" id="JAKELL010000045">
    <property type="protein sequence ID" value="KAH8987793.1"/>
    <property type="molecule type" value="Genomic_DNA"/>
</dbReference>
<dbReference type="PROSITE" id="PS50162">
    <property type="entry name" value="RECA_2"/>
    <property type="match status" value="1"/>
</dbReference>
<dbReference type="PANTHER" id="PTHR46239:SF1">
    <property type="entry name" value="DNA REPAIR PROTEIN RAD51 HOMOLOG 3"/>
    <property type="match status" value="1"/>
</dbReference>
<feature type="domain" description="RecA family profile 1" evidence="8">
    <location>
        <begin position="20"/>
        <end position="183"/>
    </location>
</feature>
<dbReference type="Proteomes" id="UP001201163">
    <property type="component" value="Unassembled WGS sequence"/>
</dbReference>
<keyword evidence="2" id="KW-0547">Nucleotide-binding</keyword>
<evidence type="ECO:0000256" key="7">
    <source>
        <dbReference type="ARBA" id="ARBA00040674"/>
    </source>
</evidence>
<dbReference type="GO" id="GO:0005524">
    <property type="term" value="F:ATP binding"/>
    <property type="evidence" value="ECO:0007669"/>
    <property type="project" value="UniProtKB-KW"/>
</dbReference>
<keyword evidence="6" id="KW-0539">Nucleus</keyword>
<dbReference type="SUPFAM" id="SSF52540">
    <property type="entry name" value="P-loop containing nucleoside triphosphate hydrolases"/>
    <property type="match status" value="1"/>
</dbReference>
<evidence type="ECO:0000256" key="1">
    <source>
        <dbReference type="ARBA" id="ARBA00004123"/>
    </source>
</evidence>
<evidence type="ECO:0000256" key="4">
    <source>
        <dbReference type="ARBA" id="ARBA00022840"/>
    </source>
</evidence>
<keyword evidence="10" id="KW-1185">Reference proteome</keyword>
<proteinExistence type="predicted"/>
<comment type="caution">
    <text evidence="9">The sequence shown here is derived from an EMBL/GenBank/DDBJ whole genome shotgun (WGS) entry which is preliminary data.</text>
</comment>
<dbReference type="InterPro" id="IPR052093">
    <property type="entry name" value="HR_Repair_Mediator"/>
</dbReference>
<keyword evidence="9" id="KW-0378">Hydrolase</keyword>
<keyword evidence="4" id="KW-0067">ATP-binding</keyword>